<dbReference type="PANTHER" id="PTHR22654:SF2">
    <property type="entry name" value="G PROTEIN PATHWAY SUPPRESSOR 2"/>
    <property type="match status" value="1"/>
</dbReference>
<dbReference type="AlphaFoldDB" id="A0A6J0U6H5"/>
<dbReference type="GO" id="GO:0005667">
    <property type="term" value="C:transcription regulator complex"/>
    <property type="evidence" value="ECO:0007669"/>
    <property type="project" value="TreeGrafter"/>
</dbReference>
<name>A0A6J0U6H5_9SAUR</name>
<dbReference type="Pfam" id="PF15991">
    <property type="entry name" value="G_path_suppress"/>
    <property type="match status" value="1"/>
</dbReference>
<reference evidence="3" key="1">
    <citation type="submission" date="2025-08" db="UniProtKB">
        <authorList>
            <consortium name="RefSeq"/>
        </authorList>
    </citation>
    <scope>IDENTIFICATION</scope>
</reference>
<dbReference type="RefSeq" id="XP_020655528.1">
    <property type="nucleotide sequence ID" value="XM_020799869.2"/>
</dbReference>
<dbReference type="OrthoDB" id="10038194at2759"/>
<feature type="compositionally biased region" description="Polar residues" evidence="1">
    <location>
        <begin position="258"/>
        <end position="269"/>
    </location>
</feature>
<evidence type="ECO:0000313" key="2">
    <source>
        <dbReference type="Proteomes" id="UP001652642"/>
    </source>
</evidence>
<accession>A0A6J0U6H5</accession>
<keyword evidence="2" id="KW-1185">Reference proteome</keyword>
<proteinExistence type="predicted"/>
<evidence type="ECO:0000313" key="3">
    <source>
        <dbReference type="RefSeq" id="XP_020655528.1"/>
    </source>
</evidence>
<evidence type="ECO:0000256" key="1">
    <source>
        <dbReference type="SAM" id="MobiDB-lite"/>
    </source>
</evidence>
<gene>
    <name evidence="3" type="primary">GPS2</name>
</gene>
<dbReference type="Proteomes" id="UP001652642">
    <property type="component" value="Chromosome 6"/>
</dbReference>
<feature type="region of interest" description="Disordered" evidence="1">
    <location>
        <begin position="24"/>
        <end position="65"/>
    </location>
</feature>
<dbReference type="PANTHER" id="PTHR22654">
    <property type="entry name" value="G PROTEIN PATHWAY SUPPRESSOR 2"/>
    <property type="match status" value="1"/>
</dbReference>
<dbReference type="GO" id="GO:0006357">
    <property type="term" value="P:regulation of transcription by RNA polymerase II"/>
    <property type="evidence" value="ECO:0007669"/>
    <property type="project" value="TreeGrafter"/>
</dbReference>
<dbReference type="CTD" id="2874"/>
<dbReference type="KEGG" id="pvt:110082393"/>
<feature type="region of interest" description="Disordered" evidence="1">
    <location>
        <begin position="302"/>
        <end position="353"/>
    </location>
</feature>
<protein>
    <submittedName>
        <fullName evidence="3">G protein pathway suppressor 2 isoform X1</fullName>
    </submittedName>
</protein>
<dbReference type="InterPro" id="IPR026094">
    <property type="entry name" value="GPS2"/>
</dbReference>
<dbReference type="GeneID" id="110082393"/>
<feature type="compositionally biased region" description="Polar residues" evidence="1">
    <location>
        <begin position="313"/>
        <end position="333"/>
    </location>
</feature>
<dbReference type="GO" id="GO:0003712">
    <property type="term" value="F:transcription coregulator activity"/>
    <property type="evidence" value="ECO:0007669"/>
    <property type="project" value="TreeGrafter"/>
</dbReference>
<sequence>MPALLERPKLSSAMARALHRHVMVERERKRQEEEEVDKMMEQKMKEEQERRRKKEMEERMSLEETKEQILKLQEKLQALQEEKHQLFLQLKKVLHEEEKRRRKEQSDMTTLAAAAYQQGMAVHAGTHILNMQGSPGGHNRAGTLISADRAKQMFGPPVITTRHFATQPAFPAGTPEHGQYQGSQSGHSPYAVGQSQHTVPVSYASSQSIRGPSAFPTMQYLSQQQPGYSIHGHFPTAQPGFIPPSTTIPLQKQLEHANQQSGFTDSSTLRPMHPQALHPNQGLLQAPQIPVQMQTATKPSLAYTHPARPASPGSFSHGTAPQQPHTSGFQASPQAAPRHPFIQHPQGQRFYHK</sequence>
<feature type="region of interest" description="Disordered" evidence="1">
    <location>
        <begin position="258"/>
        <end position="278"/>
    </location>
</feature>
<organism evidence="2 3">
    <name type="scientific">Pogona vitticeps</name>
    <name type="common">central bearded dragon</name>
    <dbReference type="NCBI Taxonomy" id="103695"/>
    <lineage>
        <taxon>Eukaryota</taxon>
        <taxon>Metazoa</taxon>
        <taxon>Chordata</taxon>
        <taxon>Craniata</taxon>
        <taxon>Vertebrata</taxon>
        <taxon>Euteleostomi</taxon>
        <taxon>Lepidosauria</taxon>
        <taxon>Squamata</taxon>
        <taxon>Bifurcata</taxon>
        <taxon>Unidentata</taxon>
        <taxon>Episquamata</taxon>
        <taxon>Toxicofera</taxon>
        <taxon>Iguania</taxon>
        <taxon>Acrodonta</taxon>
        <taxon>Agamidae</taxon>
        <taxon>Amphibolurinae</taxon>
        <taxon>Pogona</taxon>
    </lineage>
</organism>